<protein>
    <submittedName>
        <fullName evidence="1">Uncharacterized protein</fullName>
    </submittedName>
</protein>
<reference evidence="1" key="1">
    <citation type="journal article" date="2023" name="Mol. Phylogenet. Evol.">
        <title>Genome-scale phylogeny and comparative genomics of the fungal order Sordariales.</title>
        <authorList>
            <person name="Hensen N."/>
            <person name="Bonometti L."/>
            <person name="Westerberg I."/>
            <person name="Brannstrom I.O."/>
            <person name="Guillou S."/>
            <person name="Cros-Aarteil S."/>
            <person name="Calhoun S."/>
            <person name="Haridas S."/>
            <person name="Kuo A."/>
            <person name="Mondo S."/>
            <person name="Pangilinan J."/>
            <person name="Riley R."/>
            <person name="LaButti K."/>
            <person name="Andreopoulos B."/>
            <person name="Lipzen A."/>
            <person name="Chen C."/>
            <person name="Yan M."/>
            <person name="Daum C."/>
            <person name="Ng V."/>
            <person name="Clum A."/>
            <person name="Steindorff A."/>
            <person name="Ohm R.A."/>
            <person name="Martin F."/>
            <person name="Silar P."/>
            <person name="Natvig D.O."/>
            <person name="Lalanne C."/>
            <person name="Gautier V."/>
            <person name="Ament-Velasquez S.L."/>
            <person name="Kruys A."/>
            <person name="Hutchinson M.I."/>
            <person name="Powell A.J."/>
            <person name="Barry K."/>
            <person name="Miller A.N."/>
            <person name="Grigoriev I.V."/>
            <person name="Debuchy R."/>
            <person name="Gladieux P."/>
            <person name="Hiltunen Thoren M."/>
            <person name="Johannesson H."/>
        </authorList>
    </citation>
    <scope>NUCLEOTIDE SEQUENCE</scope>
    <source>
        <strain evidence="1">CBS 232.78</strain>
    </source>
</reference>
<evidence type="ECO:0000313" key="2">
    <source>
        <dbReference type="Proteomes" id="UP001285441"/>
    </source>
</evidence>
<proteinExistence type="predicted"/>
<dbReference type="Proteomes" id="UP001285441">
    <property type="component" value="Unassembled WGS sequence"/>
</dbReference>
<gene>
    <name evidence="1" type="ORF">B0H63DRAFT_269084</name>
</gene>
<dbReference type="AlphaFoldDB" id="A0AAE0KEF4"/>
<comment type="caution">
    <text evidence="1">The sequence shown here is derived from an EMBL/GenBank/DDBJ whole genome shotgun (WGS) entry which is preliminary data.</text>
</comment>
<reference evidence="1" key="2">
    <citation type="submission" date="2023-06" db="EMBL/GenBank/DDBJ databases">
        <authorList>
            <consortium name="Lawrence Berkeley National Laboratory"/>
            <person name="Haridas S."/>
            <person name="Hensen N."/>
            <person name="Bonometti L."/>
            <person name="Westerberg I."/>
            <person name="Brannstrom I.O."/>
            <person name="Guillou S."/>
            <person name="Cros-Aarteil S."/>
            <person name="Calhoun S."/>
            <person name="Kuo A."/>
            <person name="Mondo S."/>
            <person name="Pangilinan J."/>
            <person name="Riley R."/>
            <person name="LaButti K."/>
            <person name="Andreopoulos B."/>
            <person name="Lipzen A."/>
            <person name="Chen C."/>
            <person name="Yanf M."/>
            <person name="Daum C."/>
            <person name="Ng V."/>
            <person name="Clum A."/>
            <person name="Steindorff A."/>
            <person name="Ohm R."/>
            <person name="Martin F."/>
            <person name="Silar P."/>
            <person name="Natvig D."/>
            <person name="Lalanne C."/>
            <person name="Gautier V."/>
            <person name="Ament-velasquez S.L."/>
            <person name="Kruys A."/>
            <person name="Hutchinson M.I."/>
            <person name="Powell A.J."/>
            <person name="Barry K."/>
            <person name="Miller A.N."/>
            <person name="Grigoriev I.V."/>
            <person name="Debuchy R."/>
            <person name="Gladieux P."/>
            <person name="Thoren M.H."/>
            <person name="Johannesson H."/>
        </authorList>
    </citation>
    <scope>NUCLEOTIDE SEQUENCE</scope>
    <source>
        <strain evidence="1">CBS 232.78</strain>
    </source>
</reference>
<dbReference type="EMBL" id="JAULSW010000007">
    <property type="protein sequence ID" value="KAK3375159.1"/>
    <property type="molecule type" value="Genomic_DNA"/>
</dbReference>
<sequence length="214" mass="23636">MKSAASNGNGQSKQTHRLRVVFLSHCHWVNPSSSIPHGGVSCLALSSNAAMQWQTCRRMLVARDEMMCVGGAFCILCSVRGSSMAGQLVGHCSAASAPQKGSLFQMWGEGDRLQSLQQLSLSSPQEKPNNHNKSRPKERLDITDVHECFHIQSIAPHWCFLQSSRPRSRGDPVTACRQPTETNWAPPAIIDWFSVAIDPSPEWSMAEPLRNRSL</sequence>
<accession>A0AAE0KEF4</accession>
<name>A0AAE0KEF4_9PEZI</name>
<keyword evidence="2" id="KW-1185">Reference proteome</keyword>
<organism evidence="1 2">
    <name type="scientific">Podospora didyma</name>
    <dbReference type="NCBI Taxonomy" id="330526"/>
    <lineage>
        <taxon>Eukaryota</taxon>
        <taxon>Fungi</taxon>
        <taxon>Dikarya</taxon>
        <taxon>Ascomycota</taxon>
        <taxon>Pezizomycotina</taxon>
        <taxon>Sordariomycetes</taxon>
        <taxon>Sordariomycetidae</taxon>
        <taxon>Sordariales</taxon>
        <taxon>Podosporaceae</taxon>
        <taxon>Podospora</taxon>
    </lineage>
</organism>
<evidence type="ECO:0000313" key="1">
    <source>
        <dbReference type="EMBL" id="KAK3375159.1"/>
    </source>
</evidence>